<reference evidence="1 2" key="1">
    <citation type="journal article" date="2009" name="Int. J. Syst. Evol. Microbiol.">
        <title>Paenibacillus contaminans sp. nov., isolated from a contaminated laboratory plate.</title>
        <authorList>
            <person name="Chou J.H."/>
            <person name="Lee J.H."/>
            <person name="Lin M.C."/>
            <person name="Chang P.S."/>
            <person name="Arun A.B."/>
            <person name="Young C.C."/>
            <person name="Chen W.M."/>
        </authorList>
    </citation>
    <scope>NUCLEOTIDE SEQUENCE [LARGE SCALE GENOMIC DNA]</scope>
    <source>
        <strain evidence="1 2">CKOBP-6</strain>
    </source>
</reference>
<dbReference type="AlphaFoldDB" id="A0A329MJE4"/>
<evidence type="ECO:0000313" key="2">
    <source>
        <dbReference type="Proteomes" id="UP000250369"/>
    </source>
</evidence>
<sequence length="62" mass="7055">MLGIHCIHYQGEIWPKRFTTQALIRIITVSEKANIVKQPEEPVICRLLFAFFARTPAGKGSE</sequence>
<name>A0A329MJE4_9BACL</name>
<organism evidence="1 2">
    <name type="scientific">Paenibacillus contaminans</name>
    <dbReference type="NCBI Taxonomy" id="450362"/>
    <lineage>
        <taxon>Bacteria</taxon>
        <taxon>Bacillati</taxon>
        <taxon>Bacillota</taxon>
        <taxon>Bacilli</taxon>
        <taxon>Bacillales</taxon>
        <taxon>Paenibacillaceae</taxon>
        <taxon>Paenibacillus</taxon>
    </lineage>
</organism>
<comment type="caution">
    <text evidence="1">The sequence shown here is derived from an EMBL/GenBank/DDBJ whole genome shotgun (WGS) entry which is preliminary data.</text>
</comment>
<dbReference type="EMBL" id="QMFB01000009">
    <property type="protein sequence ID" value="RAV20071.1"/>
    <property type="molecule type" value="Genomic_DNA"/>
</dbReference>
<evidence type="ECO:0000313" key="1">
    <source>
        <dbReference type="EMBL" id="RAV20071.1"/>
    </source>
</evidence>
<dbReference type="Proteomes" id="UP000250369">
    <property type="component" value="Unassembled WGS sequence"/>
</dbReference>
<proteinExistence type="predicted"/>
<protein>
    <submittedName>
        <fullName evidence="1">Uncharacterized protein</fullName>
    </submittedName>
</protein>
<gene>
    <name evidence="1" type="ORF">DQG23_16495</name>
</gene>
<accession>A0A329MJE4</accession>
<keyword evidence="2" id="KW-1185">Reference proteome</keyword>